<gene>
    <name evidence="1" type="ORF">ELX58_05180</name>
</gene>
<organism evidence="1 2">
    <name type="scientific">Acetilactobacillus jinshanensis</name>
    <dbReference type="NCBI Taxonomy" id="1720083"/>
    <lineage>
        <taxon>Bacteria</taxon>
        <taxon>Bacillati</taxon>
        <taxon>Bacillota</taxon>
        <taxon>Bacilli</taxon>
        <taxon>Lactobacillales</taxon>
        <taxon>Lactobacillaceae</taxon>
        <taxon>Acetilactobacillus</taxon>
    </lineage>
</organism>
<proteinExistence type="predicted"/>
<evidence type="ECO:0000313" key="1">
    <source>
        <dbReference type="EMBL" id="QBP18534.1"/>
    </source>
</evidence>
<dbReference type="KEGG" id="lji:ELX58_05180"/>
<sequence length="138" mass="15997">MIFIQKFYSLTYHDANQSTMVGIIEHNSKANREYIYMLSPQPSLDAVVGQDYLTNLYHFAWILNALNDHHLTPQKFGITDPLDWLSAHPAKTANTLLAIDDHFRVSPMKTTDKDNLSSLYENKVSHKRRKMLSNFDVR</sequence>
<dbReference type="RefSeq" id="WP_133442093.1">
    <property type="nucleotide sequence ID" value="NZ_CP034726.1"/>
</dbReference>
<name>A0A4P6ZLB5_9LACO</name>
<keyword evidence="2" id="KW-1185">Reference proteome</keyword>
<dbReference type="AlphaFoldDB" id="A0A4P6ZLB5"/>
<evidence type="ECO:0000313" key="2">
    <source>
        <dbReference type="Proteomes" id="UP000294321"/>
    </source>
</evidence>
<dbReference type="Proteomes" id="UP000294321">
    <property type="component" value="Chromosome"/>
</dbReference>
<reference evidence="2" key="1">
    <citation type="submission" date="2018-12" db="EMBL/GenBank/DDBJ databases">
        <title>A new species of lactobacillus.</title>
        <authorList>
            <person name="Jian Y."/>
            <person name="Xin L."/>
            <person name="Hong Z.J."/>
            <person name="Ming L.Z."/>
            <person name="Hong X.Z."/>
        </authorList>
    </citation>
    <scope>NUCLEOTIDE SEQUENCE [LARGE SCALE GENOMIC DNA]</scope>
    <source>
        <strain evidence="2">HSLZ-75</strain>
    </source>
</reference>
<protein>
    <submittedName>
        <fullName evidence="1">Uncharacterized protein</fullName>
    </submittedName>
</protein>
<dbReference type="EMBL" id="CP034726">
    <property type="protein sequence ID" value="QBP18534.1"/>
    <property type="molecule type" value="Genomic_DNA"/>
</dbReference>
<accession>A0A4P6ZLB5</accession>